<evidence type="ECO:0008006" key="17">
    <source>
        <dbReference type="Google" id="ProtNLM"/>
    </source>
</evidence>
<feature type="transmembrane region" description="Helical" evidence="12">
    <location>
        <begin position="528"/>
        <end position="552"/>
    </location>
</feature>
<evidence type="ECO:0000256" key="1">
    <source>
        <dbReference type="ARBA" id="ARBA00004370"/>
    </source>
</evidence>
<dbReference type="CDD" id="cd03250">
    <property type="entry name" value="ABCC_MRP_domain1"/>
    <property type="match status" value="1"/>
</dbReference>
<dbReference type="FunFam" id="3.40.50.300:FF:000973">
    <property type="entry name" value="Multidrug resistance-associated protein 4"/>
    <property type="match status" value="1"/>
</dbReference>
<sequence length="1491" mass="166773">MEFVCPNDPTVRLLSCRCGMGKASRNASRIYILFACCASSVLASYWFSIHLFLKFDTVLGFGVNMVTVSAVLILGLTQRSSGKNRDVRVDHLKLVCLQIVSAFGVILGLYEIYLLVKNNLEGHISESHYWFYRCSQLSSWVITCFKESSSLLAEFVFGLFVIVIRLMHAPSFKRKVDSIEDPLLSCHTETKEGQTECLDGKSVSCWQLLMFKFVNMMMDIGVTRQLDFQDLVPLPCELMPSLCHTALLDCWKAEMNKHYSDPLLFRAMYHAYGWPYLRLGLLKALNDGVGFIGPLLLNKLIRFLQQGSGSMDGYILALSLGFTSIIKSFLDTQYSFRLMKLKLMMRSSIMTLIYHKCLHISLAECSTFSEGEVQTFMSVDADRTVNLSNSIHDAWSLPLQIGVALFLLYTQVSFAFISGLTITVLLIPVNKWISTLIASATEKMMKQKDERERMSKEEEEVEEDVVAVVEEDMEEVEAKEEEIRSAGELLTYIRTLKMYSWELLFTQRLMERRKMEVKHLSTRKYLDAWCVFFWATTPTLFSLFTFGVFALMGHPLDAATVFTCVALFNTLISPLNSFPWVINGLIDAIISTRRLSRFLSCPEKSSEIKRASIWELQGHDPPPCFLRNLTCSKEHEAILFKDASSVWSSSSKVEKSTVLNNISVEIPNGLFVAVIGEVGSGKSSLLCSVLGEMRLIQGFILSHGSIAYVPQVPWILSGSVRDNILLGDNFDTIRYREVLQACALDVDISLMTGGDLAYIGEKGVNLSGGQRSRLALARAVYSDSDIYLLDDILSAVDSQVASWILHRTILGPLMNQKTRILCTHNPQAISAADMILIMDKGHIKWVGNLSSFIESPHSKISLPKDSDFSSLQLLLKESKGSASDEIMSMPLVDNELIAASVDANKSADMEELRKEGKVELAVYKSYAKFASWPVVILICISASFMQASRNGNDLWLSHWVDATAGTEHTRFYLLVLSIFGFMNSLFTLARAFSFSYGGLRAAVEVHAELLSKLVNAPVYFFDQNPSGRILNRLSSDLYAIDDSLPFILNILLANFFSLLGIAVVLSYSQIIFLLLLFPLSYIYRKLQFYYRCTSRELRRLDSVSRSPIYSSFTETLDGSCTIRAFKKEEIFMARFLEHVQLYQQTSYSEQTASLWLSLRLQLLAASIILFIGVMAVIGSRHDFPLSLGTPGLVGLALSYAAPIVSLLSSFLTSFTETEKEMVSVERVVEYMDIPQERLQASQALLPDWPMQGQIEFEHVTLRYKPSLPAALHDLSFSIASGMQVGIVGRTGAGKSSILNALFRLTTVCNGRILVDGLDIADIAARELRGRFAVVPQSPFLFEGSLRENLDPSCMTPDFKIWEVLEKCHIKEEVETAGGLDIIVKENGTSFSVGQRQLICLARAIIKSSKVLCLDECTANVDTQTALILQSTISNECKGTTVVTIAHRISTVLNMDLILVLDHGILVEQGNPRDLLKDECSRFSSFVKASTM</sequence>
<dbReference type="PROSITE" id="PS00211">
    <property type="entry name" value="ABC_TRANSPORTER_1"/>
    <property type="match status" value="2"/>
</dbReference>
<dbReference type="CDD" id="cd18598">
    <property type="entry name" value="ABC_6TM_MRP7_D1_like"/>
    <property type="match status" value="1"/>
</dbReference>
<feature type="transmembrane region" description="Helical" evidence="12">
    <location>
        <begin position="558"/>
        <end position="586"/>
    </location>
</feature>
<comment type="caution">
    <text evidence="15">The sequence shown here is derived from an EMBL/GenBank/DDBJ whole genome shotgun (WGS) entry which is preliminary data.</text>
</comment>
<keyword evidence="16" id="KW-1185">Reference proteome</keyword>
<evidence type="ECO:0000256" key="10">
    <source>
        <dbReference type="ARBA" id="ARBA00023136"/>
    </source>
</evidence>
<evidence type="ECO:0000313" key="16">
    <source>
        <dbReference type="Proteomes" id="UP000317650"/>
    </source>
</evidence>
<protein>
    <recommendedName>
        <fullName evidence="17">ABC transporter C family member 13</fullName>
    </recommendedName>
</protein>
<dbReference type="Gene3D" id="3.40.50.300">
    <property type="entry name" value="P-loop containing nucleotide triphosphate hydrolases"/>
    <property type="match status" value="2"/>
</dbReference>
<dbReference type="FunFam" id="1.20.1560.10:FF:000002">
    <property type="entry name" value="ABC transporter C family member 5"/>
    <property type="match status" value="1"/>
</dbReference>
<evidence type="ECO:0000259" key="13">
    <source>
        <dbReference type="PROSITE" id="PS50893"/>
    </source>
</evidence>
<feature type="transmembrane region" description="Helical" evidence="12">
    <location>
        <begin position="971"/>
        <end position="992"/>
    </location>
</feature>
<reference evidence="15 16" key="1">
    <citation type="journal article" date="2019" name="Nat. Plants">
        <title>Genome sequencing of Musa balbisiana reveals subgenome evolution and function divergence in polyploid bananas.</title>
        <authorList>
            <person name="Yao X."/>
        </authorList>
    </citation>
    <scope>NUCLEOTIDE SEQUENCE [LARGE SCALE GENOMIC DNA]</scope>
    <source>
        <strain evidence="16">cv. DH-PKW</strain>
        <tissue evidence="15">Leaves</tissue>
    </source>
</reference>
<proteinExistence type="inferred from homology"/>
<feature type="domain" description="ABC transporter" evidence="13">
    <location>
        <begin position="1254"/>
        <end position="1487"/>
    </location>
</feature>
<evidence type="ECO:0000256" key="3">
    <source>
        <dbReference type="ARBA" id="ARBA00022448"/>
    </source>
</evidence>
<name>A0A4S8JX90_MUSBA</name>
<dbReference type="SMART" id="SM00382">
    <property type="entry name" value="AAA"/>
    <property type="match status" value="2"/>
</dbReference>
<dbReference type="GO" id="GO:0016887">
    <property type="term" value="F:ATP hydrolysis activity"/>
    <property type="evidence" value="ECO:0007669"/>
    <property type="project" value="InterPro"/>
</dbReference>
<dbReference type="STRING" id="52838.A0A4S8JX90"/>
<feature type="transmembrane region" description="Helical" evidence="12">
    <location>
        <begin position="1070"/>
        <end position="1090"/>
    </location>
</feature>
<dbReference type="SUPFAM" id="SSF90123">
    <property type="entry name" value="ABC transporter transmembrane region"/>
    <property type="match status" value="2"/>
</dbReference>
<dbReference type="InterPro" id="IPR003439">
    <property type="entry name" value="ABC_transporter-like_ATP-bd"/>
</dbReference>
<dbReference type="GO" id="GO:0016020">
    <property type="term" value="C:membrane"/>
    <property type="evidence" value="ECO:0007669"/>
    <property type="project" value="UniProtKB-SubCell"/>
</dbReference>
<feature type="transmembrane region" description="Helical" evidence="12">
    <location>
        <begin position="1191"/>
        <end position="1211"/>
    </location>
</feature>
<dbReference type="PROSITE" id="PS50893">
    <property type="entry name" value="ABC_TRANSPORTER_2"/>
    <property type="match status" value="2"/>
</dbReference>
<dbReference type="CDD" id="cd18605">
    <property type="entry name" value="ABC_6TM_MRP7_D2_like"/>
    <property type="match status" value="1"/>
</dbReference>
<dbReference type="EMBL" id="PYDT01000003">
    <property type="protein sequence ID" value="THU66910.1"/>
    <property type="molecule type" value="Genomic_DNA"/>
</dbReference>
<dbReference type="InterPro" id="IPR003593">
    <property type="entry name" value="AAA+_ATPase"/>
</dbReference>
<evidence type="ECO:0000256" key="11">
    <source>
        <dbReference type="SAM" id="Coils"/>
    </source>
</evidence>
<feature type="transmembrane region" description="Helical" evidence="12">
    <location>
        <begin position="403"/>
        <end position="427"/>
    </location>
</feature>
<dbReference type="InterPro" id="IPR050173">
    <property type="entry name" value="ABC_transporter_C-like"/>
</dbReference>
<dbReference type="PROSITE" id="PS50929">
    <property type="entry name" value="ABC_TM1F"/>
    <property type="match status" value="2"/>
</dbReference>
<dbReference type="PANTHER" id="PTHR24223:SF330">
    <property type="entry name" value="ATP-BINDING CASSETTE SUB-FAMILY C MEMBER 10"/>
    <property type="match status" value="1"/>
</dbReference>
<feature type="transmembrane region" description="Helical" evidence="12">
    <location>
        <begin position="1160"/>
        <end position="1179"/>
    </location>
</feature>
<dbReference type="InterPro" id="IPR017871">
    <property type="entry name" value="ABC_transporter-like_CS"/>
</dbReference>
<evidence type="ECO:0000256" key="9">
    <source>
        <dbReference type="ARBA" id="ARBA00022989"/>
    </source>
</evidence>
<evidence type="ECO:0000256" key="2">
    <source>
        <dbReference type="ARBA" id="ARBA00009726"/>
    </source>
</evidence>
<feature type="domain" description="ABC transmembrane type-1" evidence="14">
    <location>
        <begin position="936"/>
        <end position="1219"/>
    </location>
</feature>
<evidence type="ECO:0000256" key="5">
    <source>
        <dbReference type="ARBA" id="ARBA00022737"/>
    </source>
</evidence>
<evidence type="ECO:0000256" key="6">
    <source>
        <dbReference type="ARBA" id="ARBA00022741"/>
    </source>
</evidence>
<feature type="domain" description="ABC transporter" evidence="13">
    <location>
        <begin position="638"/>
        <end position="865"/>
    </location>
</feature>
<dbReference type="GO" id="GO:0005524">
    <property type="term" value="F:ATP binding"/>
    <property type="evidence" value="ECO:0007669"/>
    <property type="project" value="UniProtKB-KW"/>
</dbReference>
<dbReference type="Pfam" id="PF00664">
    <property type="entry name" value="ABC_membrane"/>
    <property type="match status" value="2"/>
</dbReference>
<gene>
    <name evidence="15" type="ORF">C4D60_Mb05t19160</name>
</gene>
<dbReference type="Proteomes" id="UP000317650">
    <property type="component" value="Chromosome 5"/>
</dbReference>
<dbReference type="Gene3D" id="1.20.1560.10">
    <property type="entry name" value="ABC transporter type 1, transmembrane domain"/>
    <property type="match status" value="2"/>
</dbReference>
<feature type="coiled-coil region" evidence="11">
    <location>
        <begin position="437"/>
        <end position="489"/>
    </location>
</feature>
<keyword evidence="6" id="KW-0547">Nucleotide-binding</keyword>
<dbReference type="FunFam" id="3.40.50.300:FF:000630">
    <property type="entry name" value="ATP-binding cassette (ABC) transporter, putative"/>
    <property type="match status" value="1"/>
</dbReference>
<keyword evidence="10 12" id="KW-0472">Membrane</keyword>
<dbReference type="CDD" id="cd03244">
    <property type="entry name" value="ABCC_MRP_domain2"/>
    <property type="match status" value="1"/>
</dbReference>
<keyword evidence="11" id="KW-0175">Coiled coil</keyword>
<dbReference type="SUPFAM" id="SSF52540">
    <property type="entry name" value="P-loop containing nucleoside triphosphate hydrolases"/>
    <property type="match status" value="2"/>
</dbReference>
<comment type="similarity">
    <text evidence="2">Belongs to the ABC transporter superfamily. ABCC family. Conjugate transporter (TC 3.A.1.208) subfamily.</text>
</comment>
<comment type="subcellular location">
    <subcellularLocation>
        <location evidence="1">Membrane</location>
    </subcellularLocation>
</comment>
<keyword evidence="5" id="KW-0677">Repeat</keyword>
<evidence type="ECO:0000313" key="15">
    <source>
        <dbReference type="EMBL" id="THU66910.1"/>
    </source>
</evidence>
<accession>A0A4S8JX90</accession>
<keyword evidence="8" id="KW-1278">Translocase</keyword>
<organism evidence="15 16">
    <name type="scientific">Musa balbisiana</name>
    <name type="common">Banana</name>
    <dbReference type="NCBI Taxonomy" id="52838"/>
    <lineage>
        <taxon>Eukaryota</taxon>
        <taxon>Viridiplantae</taxon>
        <taxon>Streptophyta</taxon>
        <taxon>Embryophyta</taxon>
        <taxon>Tracheophyta</taxon>
        <taxon>Spermatophyta</taxon>
        <taxon>Magnoliopsida</taxon>
        <taxon>Liliopsida</taxon>
        <taxon>Zingiberales</taxon>
        <taxon>Musaceae</taxon>
        <taxon>Musa</taxon>
    </lineage>
</organism>
<dbReference type="PANTHER" id="PTHR24223">
    <property type="entry name" value="ATP-BINDING CASSETTE SUB-FAMILY C"/>
    <property type="match status" value="1"/>
</dbReference>
<evidence type="ECO:0000256" key="7">
    <source>
        <dbReference type="ARBA" id="ARBA00022840"/>
    </source>
</evidence>
<keyword evidence="9 12" id="KW-1133">Transmembrane helix</keyword>
<dbReference type="InterPro" id="IPR036640">
    <property type="entry name" value="ABC1_TM_sf"/>
</dbReference>
<evidence type="ECO:0000259" key="14">
    <source>
        <dbReference type="PROSITE" id="PS50929"/>
    </source>
</evidence>
<evidence type="ECO:0000256" key="8">
    <source>
        <dbReference type="ARBA" id="ARBA00022967"/>
    </source>
</evidence>
<feature type="transmembrane region" description="Helical" evidence="12">
    <location>
        <begin position="58"/>
        <end position="76"/>
    </location>
</feature>
<feature type="transmembrane region" description="Helical" evidence="12">
    <location>
        <begin position="30"/>
        <end position="52"/>
    </location>
</feature>
<dbReference type="Pfam" id="PF00005">
    <property type="entry name" value="ABC_tran"/>
    <property type="match status" value="2"/>
</dbReference>
<evidence type="ECO:0000256" key="12">
    <source>
        <dbReference type="SAM" id="Phobius"/>
    </source>
</evidence>
<keyword evidence="7" id="KW-0067">ATP-binding</keyword>
<evidence type="ECO:0000256" key="4">
    <source>
        <dbReference type="ARBA" id="ARBA00022692"/>
    </source>
</evidence>
<keyword evidence="4 12" id="KW-0812">Transmembrane</keyword>
<keyword evidence="3" id="KW-0813">Transport</keyword>
<feature type="domain" description="ABC transmembrane type-1" evidence="14">
    <location>
        <begin position="281"/>
        <end position="587"/>
    </location>
</feature>
<dbReference type="GO" id="GO:0140359">
    <property type="term" value="F:ABC-type transporter activity"/>
    <property type="evidence" value="ECO:0007669"/>
    <property type="project" value="InterPro"/>
</dbReference>
<dbReference type="InterPro" id="IPR011527">
    <property type="entry name" value="ABC1_TM_dom"/>
</dbReference>
<feature type="transmembrane region" description="Helical" evidence="12">
    <location>
        <begin position="96"/>
        <end position="116"/>
    </location>
</feature>
<dbReference type="InterPro" id="IPR027417">
    <property type="entry name" value="P-loop_NTPase"/>
</dbReference>